<dbReference type="PANTHER" id="PTHR34987:SF2">
    <property type="entry name" value="B, PUTATIVE (AFU_ORTHOLOGUE AFUA_7G05040)-RELATED"/>
    <property type="match status" value="1"/>
</dbReference>
<evidence type="ECO:0000313" key="1">
    <source>
        <dbReference type="EMBL" id="RIE03867.1"/>
    </source>
</evidence>
<reference evidence="1 2" key="1">
    <citation type="submission" date="2018-09" db="EMBL/GenBank/DDBJ databases">
        <title>Cohnella cavernae sp. nov., isolated from a karst cave.</title>
        <authorList>
            <person name="Zhu H."/>
        </authorList>
    </citation>
    <scope>NUCLEOTIDE SEQUENCE [LARGE SCALE GENOMIC DNA]</scope>
    <source>
        <strain evidence="1 2">K2E09-144</strain>
    </source>
</reference>
<accession>A0A398CVD1</accession>
<dbReference type="EMBL" id="QXJM01000030">
    <property type="protein sequence ID" value="RIE03867.1"/>
    <property type="molecule type" value="Genomic_DNA"/>
</dbReference>
<dbReference type="OrthoDB" id="9815108at2"/>
<name>A0A398CVD1_9BACL</name>
<dbReference type="Gene3D" id="1.50.10.10">
    <property type="match status" value="1"/>
</dbReference>
<dbReference type="InterPro" id="IPR012341">
    <property type="entry name" value="6hp_glycosidase-like_sf"/>
</dbReference>
<dbReference type="RefSeq" id="WP_119148938.1">
    <property type="nucleotide sequence ID" value="NZ_QXJM01000030.1"/>
</dbReference>
<keyword evidence="2" id="KW-1185">Reference proteome</keyword>
<organism evidence="1 2">
    <name type="scientific">Cohnella faecalis</name>
    <dbReference type="NCBI Taxonomy" id="2315694"/>
    <lineage>
        <taxon>Bacteria</taxon>
        <taxon>Bacillati</taxon>
        <taxon>Bacillota</taxon>
        <taxon>Bacilli</taxon>
        <taxon>Bacillales</taxon>
        <taxon>Paenibacillaceae</taxon>
        <taxon>Cohnella</taxon>
    </lineage>
</organism>
<dbReference type="AlphaFoldDB" id="A0A398CVD1"/>
<gene>
    <name evidence="1" type="ORF">D3H35_09975</name>
</gene>
<comment type="caution">
    <text evidence="1">The sequence shown here is derived from an EMBL/GenBank/DDBJ whole genome shotgun (WGS) entry which is preliminary data.</text>
</comment>
<dbReference type="Proteomes" id="UP000266340">
    <property type="component" value="Unassembled WGS sequence"/>
</dbReference>
<dbReference type="GO" id="GO:0005975">
    <property type="term" value="P:carbohydrate metabolic process"/>
    <property type="evidence" value="ECO:0007669"/>
    <property type="project" value="InterPro"/>
</dbReference>
<protein>
    <submittedName>
        <fullName evidence="1">Uncharacterized protein</fullName>
    </submittedName>
</protein>
<dbReference type="PANTHER" id="PTHR34987">
    <property type="entry name" value="C, PUTATIVE (AFU_ORTHOLOGUE AFUA_3G02880)-RELATED"/>
    <property type="match status" value="1"/>
</dbReference>
<evidence type="ECO:0000313" key="2">
    <source>
        <dbReference type="Proteomes" id="UP000266340"/>
    </source>
</evidence>
<sequence>MIGEQDIYLAAGIGGAIKTPPERYEPFSFRTFRYVRLEVNAGAEPLALRSSISGRRVIRLKRSPICQLDSTLTPLWNISIRTLKRCMHETYEDCPYYEQLQYILDTRLQALFTYPLSADDRLARKAIFDFHSSVLRTACFKAVSVG</sequence>
<proteinExistence type="predicted"/>